<comment type="caution">
    <text evidence="7">The sequence shown here is derived from an EMBL/GenBank/DDBJ whole genome shotgun (WGS) entry which is preliminary data.</text>
</comment>
<name>A0A501Q7E5_9FLAO</name>
<dbReference type="InterPro" id="IPR004307">
    <property type="entry name" value="TspO_MBR"/>
</dbReference>
<comment type="similarity">
    <text evidence="2">Belongs to the TspO/BZRP family.</text>
</comment>
<dbReference type="EMBL" id="VFJE01000054">
    <property type="protein sequence ID" value="TPD68328.1"/>
    <property type="molecule type" value="Genomic_DNA"/>
</dbReference>
<evidence type="ECO:0000256" key="6">
    <source>
        <dbReference type="SAM" id="Phobius"/>
    </source>
</evidence>
<protein>
    <submittedName>
        <fullName evidence="7">Tryptophan-rich sensory protein</fullName>
    </submittedName>
</protein>
<feature type="transmembrane region" description="Helical" evidence="6">
    <location>
        <begin position="46"/>
        <end position="70"/>
    </location>
</feature>
<keyword evidence="4 6" id="KW-1133">Transmembrane helix</keyword>
<organism evidence="7 8">
    <name type="scientific">Flavobacterium microcysteis</name>
    <dbReference type="NCBI Taxonomy" id="2596891"/>
    <lineage>
        <taxon>Bacteria</taxon>
        <taxon>Pseudomonadati</taxon>
        <taxon>Bacteroidota</taxon>
        <taxon>Flavobacteriia</taxon>
        <taxon>Flavobacteriales</taxon>
        <taxon>Flavobacteriaceae</taxon>
        <taxon>Flavobacterium</taxon>
    </lineage>
</organism>
<evidence type="ECO:0000256" key="4">
    <source>
        <dbReference type="ARBA" id="ARBA00022989"/>
    </source>
</evidence>
<feature type="transmembrane region" description="Helical" evidence="6">
    <location>
        <begin position="82"/>
        <end position="100"/>
    </location>
</feature>
<evidence type="ECO:0000256" key="3">
    <source>
        <dbReference type="ARBA" id="ARBA00022692"/>
    </source>
</evidence>
<keyword evidence="3 6" id="KW-0812">Transmembrane</keyword>
<dbReference type="Gene3D" id="1.20.1260.100">
    <property type="entry name" value="TspO/MBR protein"/>
    <property type="match status" value="1"/>
</dbReference>
<dbReference type="PIRSF" id="PIRSF005859">
    <property type="entry name" value="PBR"/>
    <property type="match status" value="1"/>
</dbReference>
<proteinExistence type="inferred from homology"/>
<reference evidence="7 8" key="1">
    <citation type="submission" date="2019-06" db="EMBL/GenBank/DDBJ databases">
        <title>Flavobacterium sp. MaA-Y11 from geoumgang.</title>
        <authorList>
            <person name="Jeong S."/>
        </authorList>
    </citation>
    <scope>NUCLEOTIDE SEQUENCE [LARGE SCALE GENOMIC DNA]</scope>
    <source>
        <strain evidence="7 8">MaA-Y11</strain>
    </source>
</reference>
<dbReference type="PANTHER" id="PTHR10057:SF0">
    <property type="entry name" value="TRANSLOCATOR PROTEIN"/>
    <property type="match status" value="1"/>
</dbReference>
<dbReference type="Proteomes" id="UP000319175">
    <property type="component" value="Unassembled WGS sequence"/>
</dbReference>
<dbReference type="FunFam" id="1.20.1260.100:FF:000001">
    <property type="entry name" value="translocator protein 2"/>
    <property type="match status" value="1"/>
</dbReference>
<evidence type="ECO:0000256" key="2">
    <source>
        <dbReference type="ARBA" id="ARBA00007524"/>
    </source>
</evidence>
<dbReference type="GO" id="GO:0033013">
    <property type="term" value="P:tetrapyrrole metabolic process"/>
    <property type="evidence" value="ECO:0007669"/>
    <property type="project" value="UniProtKB-ARBA"/>
</dbReference>
<evidence type="ECO:0000313" key="8">
    <source>
        <dbReference type="Proteomes" id="UP000319175"/>
    </source>
</evidence>
<comment type="subcellular location">
    <subcellularLocation>
        <location evidence="1">Membrane</location>
        <topology evidence="1">Multi-pass membrane protein</topology>
    </subcellularLocation>
</comment>
<dbReference type="GO" id="GO:0016020">
    <property type="term" value="C:membrane"/>
    <property type="evidence" value="ECO:0007669"/>
    <property type="project" value="UniProtKB-SubCell"/>
</dbReference>
<gene>
    <name evidence="7" type="ORF">FJA49_09690</name>
</gene>
<feature type="transmembrane region" description="Helical" evidence="6">
    <location>
        <begin position="135"/>
        <end position="157"/>
    </location>
</feature>
<keyword evidence="5 6" id="KW-0472">Membrane</keyword>
<feature type="transmembrane region" description="Helical" evidence="6">
    <location>
        <begin position="106"/>
        <end position="123"/>
    </location>
</feature>
<dbReference type="OrthoDB" id="9795496at2"/>
<dbReference type="PANTHER" id="PTHR10057">
    <property type="entry name" value="PERIPHERAL-TYPE BENZODIAZEPINE RECEPTOR"/>
    <property type="match status" value="1"/>
</dbReference>
<accession>A0A501Q7E5</accession>
<sequence length="159" mass="18614">MNRYTRILVLTATCLAIGYFSSLVTRPAVESWYPLIEKPSFNPPNWIFAPVWTILYVMMGIAGGLVWHEIDSPRKEEVKKGMLFFAIQLALNALWSYLFFGLKNPLLALFEIVLLWLMIYETYVKFVKINRFSGYLFIPYLLWVGFAMVLNASIWWLNQ</sequence>
<dbReference type="AlphaFoldDB" id="A0A501Q7E5"/>
<evidence type="ECO:0000313" key="7">
    <source>
        <dbReference type="EMBL" id="TPD68328.1"/>
    </source>
</evidence>
<keyword evidence="8" id="KW-1185">Reference proteome</keyword>
<dbReference type="InterPro" id="IPR038330">
    <property type="entry name" value="TspO/MBR-related_sf"/>
</dbReference>
<dbReference type="Pfam" id="PF03073">
    <property type="entry name" value="TspO_MBR"/>
    <property type="match status" value="1"/>
</dbReference>
<evidence type="ECO:0000256" key="1">
    <source>
        <dbReference type="ARBA" id="ARBA00004141"/>
    </source>
</evidence>
<dbReference type="RefSeq" id="WP_140000779.1">
    <property type="nucleotide sequence ID" value="NZ_VFJE01000054.1"/>
</dbReference>
<dbReference type="CDD" id="cd15904">
    <property type="entry name" value="TSPO_MBR"/>
    <property type="match status" value="1"/>
</dbReference>
<evidence type="ECO:0000256" key="5">
    <source>
        <dbReference type="ARBA" id="ARBA00023136"/>
    </source>
</evidence>